<proteinExistence type="inferred from homology"/>
<dbReference type="GO" id="GO:0016020">
    <property type="term" value="C:membrane"/>
    <property type="evidence" value="ECO:0007669"/>
    <property type="project" value="UniProtKB-SubCell"/>
</dbReference>
<dbReference type="GO" id="GO:0015187">
    <property type="term" value="F:glycine transmembrane transporter activity"/>
    <property type="evidence" value="ECO:0007669"/>
    <property type="project" value="TreeGrafter"/>
</dbReference>
<feature type="repeat" description="Solcar" evidence="7">
    <location>
        <begin position="4"/>
        <end position="89"/>
    </location>
</feature>
<dbReference type="InterPro" id="IPR023395">
    <property type="entry name" value="MCP_dom_sf"/>
</dbReference>
<dbReference type="Proteomes" id="UP000242188">
    <property type="component" value="Unassembled WGS sequence"/>
</dbReference>
<dbReference type="Gene3D" id="1.50.40.10">
    <property type="entry name" value="Mitochondrial carrier domain"/>
    <property type="match status" value="1"/>
</dbReference>
<dbReference type="EMBL" id="NEDP02005500">
    <property type="protein sequence ID" value="OWF39897.1"/>
    <property type="molecule type" value="Genomic_DNA"/>
</dbReference>
<dbReference type="PANTHER" id="PTHR46181">
    <property type="entry name" value="MITOCHONDRIAL GLYCINE TRANSPORTER"/>
    <property type="match status" value="1"/>
</dbReference>
<evidence type="ECO:0000256" key="4">
    <source>
        <dbReference type="ARBA" id="ARBA00022692"/>
    </source>
</evidence>
<comment type="caution">
    <text evidence="9">The sequence shown here is derived from an EMBL/GenBank/DDBJ whole genome shotgun (WGS) entry which is preliminary data.</text>
</comment>
<accession>A0A210PTR1</accession>
<evidence type="ECO:0000256" key="3">
    <source>
        <dbReference type="ARBA" id="ARBA00022448"/>
    </source>
</evidence>
<evidence type="ECO:0000256" key="8">
    <source>
        <dbReference type="RuleBase" id="RU000488"/>
    </source>
</evidence>
<dbReference type="Pfam" id="PF00153">
    <property type="entry name" value="Mito_carr"/>
    <property type="match status" value="3"/>
</dbReference>
<dbReference type="GO" id="GO:1904983">
    <property type="term" value="P:glycine import into mitochondrion"/>
    <property type="evidence" value="ECO:0007669"/>
    <property type="project" value="TreeGrafter"/>
</dbReference>
<evidence type="ECO:0000313" key="10">
    <source>
        <dbReference type="Proteomes" id="UP000242188"/>
    </source>
</evidence>
<dbReference type="InterPro" id="IPR018108">
    <property type="entry name" value="MCP_transmembrane"/>
</dbReference>
<feature type="repeat" description="Solcar" evidence="7">
    <location>
        <begin position="95"/>
        <end position="180"/>
    </location>
</feature>
<protein>
    <submittedName>
        <fullName evidence="9">Solute carrier family 25 member 38-B</fullName>
    </submittedName>
</protein>
<dbReference type="PRINTS" id="PR00926">
    <property type="entry name" value="MITOCARRIER"/>
</dbReference>
<evidence type="ECO:0000256" key="7">
    <source>
        <dbReference type="PROSITE-ProRule" id="PRU00282"/>
    </source>
</evidence>
<dbReference type="InterPro" id="IPR002067">
    <property type="entry name" value="MCP"/>
</dbReference>
<reference evidence="9 10" key="1">
    <citation type="journal article" date="2017" name="Nat. Ecol. Evol.">
        <title>Scallop genome provides insights into evolution of bilaterian karyotype and development.</title>
        <authorList>
            <person name="Wang S."/>
            <person name="Zhang J."/>
            <person name="Jiao W."/>
            <person name="Li J."/>
            <person name="Xun X."/>
            <person name="Sun Y."/>
            <person name="Guo X."/>
            <person name="Huan P."/>
            <person name="Dong B."/>
            <person name="Zhang L."/>
            <person name="Hu X."/>
            <person name="Sun X."/>
            <person name="Wang J."/>
            <person name="Zhao C."/>
            <person name="Wang Y."/>
            <person name="Wang D."/>
            <person name="Huang X."/>
            <person name="Wang R."/>
            <person name="Lv J."/>
            <person name="Li Y."/>
            <person name="Zhang Z."/>
            <person name="Liu B."/>
            <person name="Lu W."/>
            <person name="Hui Y."/>
            <person name="Liang J."/>
            <person name="Zhou Z."/>
            <person name="Hou R."/>
            <person name="Li X."/>
            <person name="Liu Y."/>
            <person name="Li H."/>
            <person name="Ning X."/>
            <person name="Lin Y."/>
            <person name="Zhao L."/>
            <person name="Xing Q."/>
            <person name="Dou J."/>
            <person name="Li Y."/>
            <person name="Mao J."/>
            <person name="Guo H."/>
            <person name="Dou H."/>
            <person name="Li T."/>
            <person name="Mu C."/>
            <person name="Jiang W."/>
            <person name="Fu Q."/>
            <person name="Fu X."/>
            <person name="Miao Y."/>
            <person name="Liu J."/>
            <person name="Yu Q."/>
            <person name="Li R."/>
            <person name="Liao H."/>
            <person name="Li X."/>
            <person name="Kong Y."/>
            <person name="Jiang Z."/>
            <person name="Chourrout D."/>
            <person name="Li R."/>
            <person name="Bao Z."/>
        </authorList>
    </citation>
    <scope>NUCLEOTIDE SEQUENCE [LARGE SCALE GENOMIC DNA]</scope>
    <source>
        <strain evidence="9 10">PY_sf001</strain>
    </source>
</reference>
<dbReference type="GO" id="GO:0005739">
    <property type="term" value="C:mitochondrion"/>
    <property type="evidence" value="ECO:0007669"/>
    <property type="project" value="TreeGrafter"/>
</dbReference>
<keyword evidence="5" id="KW-0677">Repeat</keyword>
<dbReference type="OrthoDB" id="1924968at2759"/>
<name>A0A210PTR1_MIZYE</name>
<dbReference type="SUPFAM" id="SSF103506">
    <property type="entry name" value="Mitochondrial carrier"/>
    <property type="match status" value="1"/>
</dbReference>
<sequence length="279" mass="30671">MEVSPVLKSFLAGTVSGSCSTLLFQPLDLVKTRIQTSVAFGSPTMVTVAHAVIRQDKLLGLWKGLVPSFSRAVPGIGIYFSSIHYLRSKYGSEKPSLKESAMTGMCARAVSGIVVIPFTVLKTRYESGVFNYSNGVGRALVLTYRQEGCRALISGLSPTLMRDVPFSGLYLMFYTHFKQIVNDNVADDSRRPALHFMCGLNAGILASLVTQPCDVIKTLMQLDPKKHAKVLETARYVFEKYGAHGFMRGIVPRTLRRSLMAALAWTVYDGVSRQFGLKA</sequence>
<evidence type="ECO:0000313" key="9">
    <source>
        <dbReference type="EMBL" id="OWF39897.1"/>
    </source>
</evidence>
<dbReference type="AlphaFoldDB" id="A0A210PTR1"/>
<evidence type="ECO:0000256" key="5">
    <source>
        <dbReference type="ARBA" id="ARBA00022737"/>
    </source>
</evidence>
<keyword evidence="3 8" id="KW-0813">Transport</keyword>
<dbReference type="PROSITE" id="PS50920">
    <property type="entry name" value="SOLCAR"/>
    <property type="match status" value="3"/>
</dbReference>
<evidence type="ECO:0000256" key="2">
    <source>
        <dbReference type="ARBA" id="ARBA00006375"/>
    </source>
</evidence>
<comment type="similarity">
    <text evidence="2 8">Belongs to the mitochondrial carrier (TC 2.A.29) family.</text>
</comment>
<feature type="repeat" description="Solcar" evidence="7">
    <location>
        <begin position="190"/>
        <end position="274"/>
    </location>
</feature>
<keyword evidence="4 7" id="KW-0812">Transmembrane</keyword>
<comment type="subcellular location">
    <subcellularLocation>
        <location evidence="1">Membrane</location>
        <topology evidence="1">Multi-pass membrane protein</topology>
    </subcellularLocation>
</comment>
<dbReference type="PANTHER" id="PTHR46181:SF3">
    <property type="entry name" value="MITOCHONDRIAL GLYCINE TRANSPORTER"/>
    <property type="match status" value="1"/>
</dbReference>
<evidence type="ECO:0000256" key="1">
    <source>
        <dbReference type="ARBA" id="ARBA00004141"/>
    </source>
</evidence>
<keyword evidence="6 7" id="KW-0472">Membrane</keyword>
<organism evidence="9 10">
    <name type="scientific">Mizuhopecten yessoensis</name>
    <name type="common">Japanese scallop</name>
    <name type="synonym">Patinopecten yessoensis</name>
    <dbReference type="NCBI Taxonomy" id="6573"/>
    <lineage>
        <taxon>Eukaryota</taxon>
        <taxon>Metazoa</taxon>
        <taxon>Spiralia</taxon>
        <taxon>Lophotrochozoa</taxon>
        <taxon>Mollusca</taxon>
        <taxon>Bivalvia</taxon>
        <taxon>Autobranchia</taxon>
        <taxon>Pteriomorphia</taxon>
        <taxon>Pectinida</taxon>
        <taxon>Pectinoidea</taxon>
        <taxon>Pectinidae</taxon>
        <taxon>Mizuhopecten</taxon>
    </lineage>
</organism>
<evidence type="ECO:0000256" key="6">
    <source>
        <dbReference type="ARBA" id="ARBA00023136"/>
    </source>
</evidence>
<gene>
    <name evidence="9" type="ORF">KP79_PYT06160</name>
</gene>
<keyword evidence="10" id="KW-1185">Reference proteome</keyword>
<dbReference type="STRING" id="6573.A0A210PTR1"/>